<accession>A0AAV5P8S9</accession>
<evidence type="ECO:0000313" key="4">
    <source>
        <dbReference type="Proteomes" id="UP000319068"/>
    </source>
</evidence>
<dbReference type="Proteomes" id="UP001165168">
    <property type="component" value="Unassembled WGS sequence"/>
</dbReference>
<evidence type="ECO:0000313" key="3">
    <source>
        <dbReference type="EMBL" id="QDP76834.1"/>
    </source>
</evidence>
<dbReference type="EMBL" id="CP041694">
    <property type="protein sequence ID" value="QDP76834.1"/>
    <property type="molecule type" value="Genomic_DNA"/>
</dbReference>
<dbReference type="SMART" id="SM00953">
    <property type="entry name" value="RES"/>
    <property type="match status" value="1"/>
</dbReference>
<evidence type="ECO:0000259" key="1">
    <source>
        <dbReference type="SMART" id="SM00953"/>
    </source>
</evidence>
<dbReference type="Proteomes" id="UP000319068">
    <property type="component" value="Chromosome"/>
</dbReference>
<gene>
    <name evidence="2" type="ORF">Ccel01_21830</name>
    <name evidence="3" type="ORF">FOG94_18595</name>
</gene>
<reference evidence="3 4" key="1">
    <citation type="submission" date="2019-07" db="EMBL/GenBank/DDBJ databases">
        <title>Complete Genome Sequence and Methylome Analysis of Arthrobacter luteus NEB113.</title>
        <authorList>
            <person name="Fomenkov A."/>
            <person name="Anton B.P."/>
            <person name="Vincze T."/>
            <person name="Roberts R.J."/>
        </authorList>
    </citation>
    <scope>NUCLEOTIDE SEQUENCE [LARGE SCALE GENOMIC DNA]</scope>
    <source>
        <strain evidence="3 4">NEB113</strain>
    </source>
</reference>
<proteinExistence type="predicted"/>
<feature type="domain" description="RES" evidence="1">
    <location>
        <begin position="233"/>
        <end position="386"/>
    </location>
</feature>
<organism evidence="2 5">
    <name type="scientific">Cellulosimicrobium cellulans</name>
    <name type="common">Arthrobacter luteus</name>
    <dbReference type="NCBI Taxonomy" id="1710"/>
    <lineage>
        <taxon>Bacteria</taxon>
        <taxon>Bacillati</taxon>
        <taxon>Actinomycetota</taxon>
        <taxon>Actinomycetes</taxon>
        <taxon>Micrococcales</taxon>
        <taxon>Promicromonosporaceae</taxon>
        <taxon>Cellulosimicrobium</taxon>
    </lineage>
</organism>
<protein>
    <submittedName>
        <fullName evidence="3">RES domain-containing protein</fullName>
    </submittedName>
</protein>
<dbReference type="Pfam" id="PF08808">
    <property type="entry name" value="RES"/>
    <property type="match status" value="1"/>
</dbReference>
<dbReference type="AlphaFoldDB" id="A0AAV5P8S9"/>
<dbReference type="RefSeq" id="WP_137280786.1">
    <property type="nucleotide sequence ID" value="NZ_CP041694.1"/>
</dbReference>
<evidence type="ECO:0000313" key="5">
    <source>
        <dbReference type="Proteomes" id="UP001165168"/>
    </source>
</evidence>
<dbReference type="EMBL" id="BSTG01000002">
    <property type="protein sequence ID" value="GLY57581.1"/>
    <property type="molecule type" value="Genomic_DNA"/>
</dbReference>
<dbReference type="Pfam" id="PF18870">
    <property type="entry name" value="HEPN_RES_NTD1"/>
    <property type="match status" value="1"/>
</dbReference>
<keyword evidence="4" id="KW-1185">Reference proteome</keyword>
<sequence length="420" mass="47244">MGYADYLLDLDYSPTDVAVCLAHITDEFLRDAVAEQVREYECFACGRTGVAGQGDPFAVPLDELTERVLSAVKRHFARAVDGVPWDSEEGWYALPTYDSTQAVTDVCELAFDADHEGRILDRIVNSVDDEAWVPEDRAVESAEHLWDEFSRTVMHESRFMLLDDDHDDDTAFNTFPLDSNTWRQRPSRAIASLLTALANTITEMDLLITEPAGSAYYRGRLIDSPHLGKPTAEWLGPPPQKDAATPNRMSPPGIVMFYVSGDAQTAVKEIAGHGPKPYARIGAFRSTRELRIIDLTREPVPLHYFDEPGFESYQNSQYLHYFVKEITRPIIPDGREHREYVPTQVVTEYLRWALKERVDGIKLPSAQSGHATYVLFFGAQDVADADSQHPLGRAPVFTLALKDIAVYEVRRSYEGVPVNE</sequence>
<name>A0AAV5P8S9_CELCE</name>
<dbReference type="InterPro" id="IPR041206">
    <property type="entry name" value="HEPN/RES_NTD1"/>
</dbReference>
<evidence type="ECO:0000313" key="2">
    <source>
        <dbReference type="EMBL" id="GLY57581.1"/>
    </source>
</evidence>
<dbReference type="InterPro" id="IPR014914">
    <property type="entry name" value="RES_dom"/>
</dbReference>
<reference evidence="2" key="2">
    <citation type="submission" date="2023-03" db="EMBL/GenBank/DDBJ databases">
        <title>Cellulosimicrobium cellulans NBRC 103059.</title>
        <authorList>
            <person name="Ichikawa N."/>
            <person name="Sato H."/>
            <person name="Tonouchi N."/>
        </authorList>
    </citation>
    <scope>NUCLEOTIDE SEQUENCE</scope>
    <source>
        <strain evidence="2">NBRC 103059</strain>
    </source>
</reference>